<keyword evidence="7" id="KW-0966">Cell projection</keyword>
<gene>
    <name evidence="12" type="ORF">LSH36_110g03065</name>
</gene>
<dbReference type="SUPFAM" id="SSF55856">
    <property type="entry name" value="Cytochrome b5-like heme/steroid binding domain"/>
    <property type="match status" value="1"/>
</dbReference>
<evidence type="ECO:0000256" key="3">
    <source>
        <dbReference type="ARBA" id="ARBA00022617"/>
    </source>
</evidence>
<name>A0AAD9JYT6_9ANNE</name>
<dbReference type="InterPro" id="IPR001199">
    <property type="entry name" value="Cyt_B5-like_heme/steroid-bd"/>
</dbReference>
<comment type="subcellular location">
    <subcellularLocation>
        <location evidence="1">Cytoplasm</location>
        <location evidence="1">Cytoskeleton</location>
        <location evidence="1">Cilium axoneme</location>
    </subcellularLocation>
</comment>
<keyword evidence="2" id="KW-0963">Cytoplasm</keyword>
<dbReference type="EMBL" id="JAODUP010000110">
    <property type="protein sequence ID" value="KAK2161749.1"/>
    <property type="molecule type" value="Genomic_DNA"/>
</dbReference>
<keyword evidence="5" id="KW-0408">Iron</keyword>
<keyword evidence="13" id="KW-1185">Reference proteome</keyword>
<sequence length="215" mass="24976">MVRPKYYTPNEVAVHNTPDDLWVSFLGKVYNLTPLCDKYKGDVLMKPIIQAGGSDISHWFNPKTKDIRTHVDPQTGCVIPYTPHGRFIHIPPPFPNSDWANDFGRPWWKDDSYCVGNLSKKTRFIKIINTLTSQDQVIEVCSEETMQEILNRYLTYNGHAASYTWKYNGQNLDMDKTLEENSIPDEDEQFYELGINDDQYLQAIHLYFNDDLTEA</sequence>
<evidence type="ECO:0000256" key="8">
    <source>
        <dbReference type="ARBA" id="ARBA00038168"/>
    </source>
</evidence>
<evidence type="ECO:0000256" key="5">
    <source>
        <dbReference type="ARBA" id="ARBA00023004"/>
    </source>
</evidence>
<evidence type="ECO:0000313" key="12">
    <source>
        <dbReference type="EMBL" id="KAK2161749.1"/>
    </source>
</evidence>
<organism evidence="12 13">
    <name type="scientific">Paralvinella palmiformis</name>
    <dbReference type="NCBI Taxonomy" id="53620"/>
    <lineage>
        <taxon>Eukaryota</taxon>
        <taxon>Metazoa</taxon>
        <taxon>Spiralia</taxon>
        <taxon>Lophotrochozoa</taxon>
        <taxon>Annelida</taxon>
        <taxon>Polychaeta</taxon>
        <taxon>Sedentaria</taxon>
        <taxon>Canalipalpata</taxon>
        <taxon>Terebellida</taxon>
        <taxon>Terebelliformia</taxon>
        <taxon>Alvinellidae</taxon>
        <taxon>Paralvinella</taxon>
    </lineage>
</organism>
<dbReference type="PANTHER" id="PTHR21281">
    <property type="entry name" value="CYTOCHROME B5 DOMAIN-CONTAINING PROTEIN 1"/>
    <property type="match status" value="1"/>
</dbReference>
<dbReference type="PANTHER" id="PTHR21281:SF0">
    <property type="entry name" value="CYTOCHROME B5 DOMAIN-CONTAINING PROTEIN 1"/>
    <property type="match status" value="1"/>
</dbReference>
<dbReference type="Pfam" id="PF00173">
    <property type="entry name" value="Cyt-b5"/>
    <property type="match status" value="1"/>
</dbReference>
<comment type="function">
    <text evidence="10">Radial spoke stalk protein that binds heme under oxidizing conditions. Required for the coordinated beating of multiple cilia maybe by functioning in a redox signaling pathway.</text>
</comment>
<dbReference type="GO" id="GO:0005930">
    <property type="term" value="C:axoneme"/>
    <property type="evidence" value="ECO:0007669"/>
    <property type="project" value="UniProtKB-SubCell"/>
</dbReference>
<evidence type="ECO:0000256" key="9">
    <source>
        <dbReference type="ARBA" id="ARBA00040649"/>
    </source>
</evidence>
<evidence type="ECO:0000259" key="11">
    <source>
        <dbReference type="PROSITE" id="PS50255"/>
    </source>
</evidence>
<dbReference type="Gene3D" id="3.10.120.10">
    <property type="entry name" value="Cytochrome b5-like heme/steroid binding domain"/>
    <property type="match status" value="1"/>
</dbReference>
<evidence type="ECO:0000256" key="10">
    <source>
        <dbReference type="ARBA" id="ARBA00046139"/>
    </source>
</evidence>
<dbReference type="InterPro" id="IPR036400">
    <property type="entry name" value="Cyt_B5-like_heme/steroid_sf"/>
</dbReference>
<feature type="domain" description="Cytochrome b5 heme-binding" evidence="11">
    <location>
        <begin position="4"/>
        <end position="70"/>
    </location>
</feature>
<evidence type="ECO:0000313" key="13">
    <source>
        <dbReference type="Proteomes" id="UP001208570"/>
    </source>
</evidence>
<comment type="similarity">
    <text evidence="8">Belongs to the cytochrome b5 family.</text>
</comment>
<evidence type="ECO:0000256" key="1">
    <source>
        <dbReference type="ARBA" id="ARBA00004430"/>
    </source>
</evidence>
<dbReference type="InterPro" id="IPR052320">
    <property type="entry name" value="Cytochrome_b5_domain"/>
</dbReference>
<proteinExistence type="inferred from homology"/>
<comment type="caution">
    <text evidence="12">The sequence shown here is derived from an EMBL/GenBank/DDBJ whole genome shotgun (WGS) entry which is preliminary data.</text>
</comment>
<evidence type="ECO:0000256" key="4">
    <source>
        <dbReference type="ARBA" id="ARBA00022723"/>
    </source>
</evidence>
<keyword evidence="3" id="KW-0349">Heme</keyword>
<dbReference type="GO" id="GO:0046872">
    <property type="term" value="F:metal ion binding"/>
    <property type="evidence" value="ECO:0007669"/>
    <property type="project" value="UniProtKB-KW"/>
</dbReference>
<keyword evidence="4" id="KW-0479">Metal-binding</keyword>
<dbReference type="SMART" id="SM01117">
    <property type="entry name" value="Cyt-b5"/>
    <property type="match status" value="1"/>
</dbReference>
<protein>
    <recommendedName>
        <fullName evidence="9">Cytochrome b5 domain-containing protein 1</fullName>
    </recommendedName>
</protein>
<dbReference type="PROSITE" id="PS50255">
    <property type="entry name" value="CYTOCHROME_B5_2"/>
    <property type="match status" value="1"/>
</dbReference>
<reference evidence="12" key="1">
    <citation type="journal article" date="2023" name="Mol. Biol. Evol.">
        <title>Third-Generation Sequencing Reveals the Adaptive Role of the Epigenome in Three Deep-Sea Polychaetes.</title>
        <authorList>
            <person name="Perez M."/>
            <person name="Aroh O."/>
            <person name="Sun Y."/>
            <person name="Lan Y."/>
            <person name="Juniper S.K."/>
            <person name="Young C.R."/>
            <person name="Angers B."/>
            <person name="Qian P.Y."/>
        </authorList>
    </citation>
    <scope>NUCLEOTIDE SEQUENCE</scope>
    <source>
        <strain evidence="12">P08H-3</strain>
    </source>
</reference>
<keyword evidence="6" id="KW-0206">Cytoskeleton</keyword>
<accession>A0AAD9JYT6</accession>
<dbReference type="AlphaFoldDB" id="A0AAD9JYT6"/>
<dbReference type="Proteomes" id="UP001208570">
    <property type="component" value="Unassembled WGS sequence"/>
</dbReference>
<evidence type="ECO:0000256" key="2">
    <source>
        <dbReference type="ARBA" id="ARBA00022490"/>
    </source>
</evidence>
<evidence type="ECO:0000256" key="6">
    <source>
        <dbReference type="ARBA" id="ARBA00023212"/>
    </source>
</evidence>
<evidence type="ECO:0000256" key="7">
    <source>
        <dbReference type="ARBA" id="ARBA00023273"/>
    </source>
</evidence>